<feature type="domain" description="GST C-terminal" evidence="7">
    <location>
        <begin position="318"/>
        <end position="452"/>
    </location>
</feature>
<dbReference type="Gene3D" id="3.40.30.10">
    <property type="entry name" value="Glutaredoxin"/>
    <property type="match status" value="2"/>
</dbReference>
<evidence type="ECO:0000256" key="5">
    <source>
        <dbReference type="ARBA" id="ARBA00047960"/>
    </source>
</evidence>
<comment type="subcellular location">
    <subcellularLocation>
        <location evidence="1">Cytoplasm</location>
    </subcellularLocation>
</comment>
<feature type="domain" description="GST N-terminal" evidence="6">
    <location>
        <begin position="230"/>
        <end position="312"/>
    </location>
</feature>
<keyword evidence="3" id="KW-0963">Cytoplasm</keyword>
<feature type="domain" description="GST C-terminal" evidence="7">
    <location>
        <begin position="87"/>
        <end position="223"/>
    </location>
</feature>
<feature type="domain" description="GST N-terminal" evidence="6">
    <location>
        <begin position="1"/>
        <end position="81"/>
    </location>
</feature>
<evidence type="ECO:0000256" key="2">
    <source>
        <dbReference type="ARBA" id="ARBA00009899"/>
    </source>
</evidence>
<evidence type="ECO:0000256" key="4">
    <source>
        <dbReference type="ARBA" id="ARBA00022679"/>
    </source>
</evidence>
<dbReference type="Gene3D" id="1.20.1050.10">
    <property type="match status" value="2"/>
</dbReference>
<dbReference type="GO" id="GO:0005737">
    <property type="term" value="C:cytoplasm"/>
    <property type="evidence" value="ECO:0007669"/>
    <property type="project" value="UniProtKB-SubCell"/>
</dbReference>
<name>A0AAN0IF20_AMPQE</name>
<keyword evidence="4" id="KW-0808">Transferase</keyword>
<dbReference type="GO" id="GO:0004364">
    <property type="term" value="F:glutathione transferase activity"/>
    <property type="evidence" value="ECO:0007669"/>
    <property type="project" value="UniProtKB-EC"/>
</dbReference>
<dbReference type="CDD" id="cd03183">
    <property type="entry name" value="GST_C_Theta"/>
    <property type="match status" value="1"/>
</dbReference>
<dbReference type="SUPFAM" id="SSF47616">
    <property type="entry name" value="GST C-terminal domain-like"/>
    <property type="match status" value="2"/>
</dbReference>
<dbReference type="SUPFAM" id="SSF52833">
    <property type="entry name" value="Thioredoxin-like"/>
    <property type="match status" value="2"/>
</dbReference>
<evidence type="ECO:0000256" key="3">
    <source>
        <dbReference type="ARBA" id="ARBA00022490"/>
    </source>
</evidence>
<proteinExistence type="inferred from homology"/>
<dbReference type="AlphaFoldDB" id="A0AAN0IF20"/>
<dbReference type="PANTHER" id="PTHR43917">
    <property type="match status" value="1"/>
</dbReference>
<dbReference type="RefSeq" id="XP_003387275.2">
    <property type="nucleotide sequence ID" value="XM_003387227.2"/>
</dbReference>
<accession>A0AAN0IF20</accession>
<evidence type="ECO:0000313" key="8">
    <source>
        <dbReference type="EnsemblMetazoa" id="XP_003387275.2"/>
    </source>
</evidence>
<dbReference type="FunFam" id="1.20.1050.10:FF:000039">
    <property type="entry name" value="Glutathione S-transferase theta-1"/>
    <property type="match status" value="1"/>
</dbReference>
<dbReference type="InterPro" id="IPR040079">
    <property type="entry name" value="Glutathione_S-Trfase"/>
</dbReference>
<dbReference type="InterPro" id="IPR004045">
    <property type="entry name" value="Glutathione_S-Trfase_N"/>
</dbReference>
<keyword evidence="9" id="KW-1185">Reference proteome</keyword>
<evidence type="ECO:0000259" key="6">
    <source>
        <dbReference type="PROSITE" id="PS50404"/>
    </source>
</evidence>
<dbReference type="SFLD" id="SFLDG01153">
    <property type="entry name" value="Main.4:_Theta-like"/>
    <property type="match status" value="1"/>
</dbReference>
<comment type="catalytic activity">
    <reaction evidence="5">
        <text>RX + glutathione = an S-substituted glutathione + a halide anion + H(+)</text>
        <dbReference type="Rhea" id="RHEA:16437"/>
        <dbReference type="ChEBI" id="CHEBI:15378"/>
        <dbReference type="ChEBI" id="CHEBI:16042"/>
        <dbReference type="ChEBI" id="CHEBI:17792"/>
        <dbReference type="ChEBI" id="CHEBI:57925"/>
        <dbReference type="ChEBI" id="CHEBI:90779"/>
        <dbReference type="EC" id="2.5.1.18"/>
    </reaction>
</comment>
<dbReference type="InterPro" id="IPR051369">
    <property type="entry name" value="GST_Theta"/>
</dbReference>
<dbReference type="Pfam" id="PF00043">
    <property type="entry name" value="GST_C"/>
    <property type="match status" value="2"/>
</dbReference>
<dbReference type="InterPro" id="IPR004046">
    <property type="entry name" value="GST_C"/>
</dbReference>
<dbReference type="InterPro" id="IPR010987">
    <property type="entry name" value="Glutathione-S-Trfase_C-like"/>
</dbReference>
<reference evidence="8" key="2">
    <citation type="submission" date="2024-06" db="UniProtKB">
        <authorList>
            <consortium name="EnsemblMetazoa"/>
        </authorList>
    </citation>
    <scope>IDENTIFICATION</scope>
</reference>
<organism evidence="8 9">
    <name type="scientific">Amphimedon queenslandica</name>
    <name type="common">Sponge</name>
    <dbReference type="NCBI Taxonomy" id="400682"/>
    <lineage>
        <taxon>Eukaryota</taxon>
        <taxon>Metazoa</taxon>
        <taxon>Porifera</taxon>
        <taxon>Demospongiae</taxon>
        <taxon>Heteroscleromorpha</taxon>
        <taxon>Haplosclerida</taxon>
        <taxon>Niphatidae</taxon>
        <taxon>Amphimedon</taxon>
    </lineage>
</organism>
<dbReference type="EnsemblMetazoa" id="XM_003387227.2">
    <property type="protein sequence ID" value="XP_003387275.2"/>
    <property type="gene ID" value="LOC100639318"/>
</dbReference>
<dbReference type="InterPro" id="IPR036249">
    <property type="entry name" value="Thioredoxin-like_sf"/>
</dbReference>
<dbReference type="PROSITE" id="PS50405">
    <property type="entry name" value="GST_CTER"/>
    <property type="match status" value="2"/>
</dbReference>
<comment type="similarity">
    <text evidence="2">Belongs to the GST superfamily. Theta family.</text>
</comment>
<dbReference type="SFLD" id="SFLDG00358">
    <property type="entry name" value="Main_(cytGST)"/>
    <property type="match status" value="2"/>
</dbReference>
<sequence>MLKFYYDSFSQPCRALLILLEFNNVPYEPCLINLARGDGFKEEFRKVSPAGKVPAIDDDGFQLVESAAIMKYVVSKYRLPDHWYPKDIRKRAKIDEYLSWHTDNLRNGAASYMFHKYIGKKMMGLVHDEKRIKDAKKMLQKSVKMIESRFLKDTPFINSHKITVADLQALCELTQLWIVEGEIDPLRESPKLKEWMDRCTRTLGASFDRAHALLYRARGKGTFNSKLNMSGLKLFFDAFSQPSRSVWLLLETNAIPFVPSLVNIASGDQHTRKDFLEVAPSGTVPAIDDNGFYLFESSAIMKYIVSKYQLPDHWYPSDMSKRAKIDEYLSWHTGNLRMGAAGYMFMKYIAKKMLGKEPEEKNVEEAYNMLQKSMNLIENYYLKDTPFINSKEISIADIQAACEFTQFYMADLDMLKDRPHLNDWMERCKSELSPKFDAVHAMVYLAREKGAFKDL</sequence>
<reference evidence="9" key="1">
    <citation type="journal article" date="2010" name="Nature">
        <title>The Amphimedon queenslandica genome and the evolution of animal complexity.</title>
        <authorList>
            <person name="Srivastava M."/>
            <person name="Simakov O."/>
            <person name="Chapman J."/>
            <person name="Fahey B."/>
            <person name="Gauthier M.E."/>
            <person name="Mitros T."/>
            <person name="Richards G.S."/>
            <person name="Conaco C."/>
            <person name="Dacre M."/>
            <person name="Hellsten U."/>
            <person name="Larroux C."/>
            <person name="Putnam N.H."/>
            <person name="Stanke M."/>
            <person name="Adamska M."/>
            <person name="Darling A."/>
            <person name="Degnan S.M."/>
            <person name="Oakley T.H."/>
            <person name="Plachetzki D.C."/>
            <person name="Zhai Y."/>
            <person name="Adamski M."/>
            <person name="Calcino A."/>
            <person name="Cummins S.F."/>
            <person name="Goodstein D.M."/>
            <person name="Harris C."/>
            <person name="Jackson D.J."/>
            <person name="Leys S.P."/>
            <person name="Shu S."/>
            <person name="Woodcroft B.J."/>
            <person name="Vervoort M."/>
            <person name="Kosik K.S."/>
            <person name="Manning G."/>
            <person name="Degnan B.M."/>
            <person name="Rokhsar D.S."/>
        </authorList>
    </citation>
    <scope>NUCLEOTIDE SEQUENCE [LARGE SCALE GENOMIC DNA]</scope>
</reference>
<evidence type="ECO:0000313" key="9">
    <source>
        <dbReference type="Proteomes" id="UP000007879"/>
    </source>
</evidence>
<dbReference type="KEGG" id="aqu:100639318"/>
<dbReference type="PROSITE" id="PS50404">
    <property type="entry name" value="GST_NTER"/>
    <property type="match status" value="2"/>
</dbReference>
<dbReference type="InterPro" id="IPR036282">
    <property type="entry name" value="Glutathione-S-Trfase_C_sf"/>
</dbReference>
<dbReference type="PANTHER" id="PTHR43917:SF8">
    <property type="entry name" value="GH16740P-RELATED"/>
    <property type="match status" value="1"/>
</dbReference>
<dbReference type="Proteomes" id="UP000007879">
    <property type="component" value="Unassembled WGS sequence"/>
</dbReference>
<evidence type="ECO:0000259" key="7">
    <source>
        <dbReference type="PROSITE" id="PS50405"/>
    </source>
</evidence>
<evidence type="ECO:0000256" key="1">
    <source>
        <dbReference type="ARBA" id="ARBA00004496"/>
    </source>
</evidence>
<evidence type="ECO:0008006" key="10">
    <source>
        <dbReference type="Google" id="ProtNLM"/>
    </source>
</evidence>
<dbReference type="SFLD" id="SFLDS00019">
    <property type="entry name" value="Glutathione_Transferase_(cytos"/>
    <property type="match status" value="2"/>
</dbReference>
<dbReference type="Pfam" id="PF13409">
    <property type="entry name" value="GST_N_2"/>
    <property type="match status" value="1"/>
</dbReference>
<dbReference type="Pfam" id="PF13417">
    <property type="entry name" value="GST_N_3"/>
    <property type="match status" value="1"/>
</dbReference>
<protein>
    <recommendedName>
        <fullName evidence="10">Glutathione transferase</fullName>
    </recommendedName>
</protein>
<dbReference type="GeneID" id="100639318"/>
<dbReference type="GO" id="GO:0006749">
    <property type="term" value="P:glutathione metabolic process"/>
    <property type="evidence" value="ECO:0007669"/>
    <property type="project" value="TreeGrafter"/>
</dbReference>
<dbReference type="InterPro" id="IPR040077">
    <property type="entry name" value="GST_C_Theta"/>
</dbReference>